<evidence type="ECO:0000313" key="1">
    <source>
        <dbReference type="EMBL" id="WHZ59696.1"/>
    </source>
</evidence>
<accession>A0ACD4RGT8</accession>
<name>A0ACD4RGT8_9BACI</name>
<protein>
    <submittedName>
        <fullName evidence="1">GNAT family N-acetyltransferase</fullName>
        <ecNumber evidence="1">2.3.1.-</ecNumber>
    </submittedName>
</protein>
<organism evidence="1 2">
    <name type="scientific">Metabacillus hrfriensis</name>
    <dbReference type="NCBI Taxonomy" id="3048891"/>
    <lineage>
        <taxon>Bacteria</taxon>
        <taxon>Bacillati</taxon>
        <taxon>Bacillota</taxon>
        <taxon>Bacilli</taxon>
        <taxon>Bacillales</taxon>
        <taxon>Bacillaceae</taxon>
        <taxon>Metabacillus</taxon>
    </lineage>
</organism>
<reference evidence="2" key="1">
    <citation type="journal article" date="2025" name="Aquaculture">
        <title>Assessment of the bioflocculant production and safety properties of Metabacillus hrfriensis sp. nov. based on phenotypic and whole-genome sequencing analysis.</title>
        <authorList>
            <person name="Zhang R."/>
            <person name="Zhao Z."/>
            <person name="Luo L."/>
            <person name="Wang S."/>
            <person name="Guo K."/>
            <person name="Xu W."/>
        </authorList>
    </citation>
    <scope>NUCLEOTIDE SEQUENCE [LARGE SCALE GENOMIC DNA]</scope>
    <source>
        <strain evidence="2">CT-WN-B3</strain>
    </source>
</reference>
<sequence length="386" mass="45130">MIRKAEETDYEEVVRLSQHSLMSDRSERSRFPKEMILGDFDSERLVAKVHILDFDIYFSGKKVKMGGLSSISFLPEERRKQKLDKLLFEALVKMKNQGCAISYLNPFSIPFYRKFGWELISNEKTWTVNKESHHLRTFGGSSNVKEFSRDLALPFLQKVYDRFSKENNGLIVRSEEWWKKGILKENHCVYLHFHKDGSADGYMIYRLENQNLYVDECIAHNDAAKKSLWTCICQKDVRYEQLIWRTFEKDHFSFFLKNPFILSEVKPTIMGRIVDVESFLKQSLFEPHEKPLFLHIHDSFAAWNSGTYLIKKGEITQFRKSAAGSVCIHPPKRGLQLDISTLTAVLFRYMKPASLYDAGLIKGPNEDLHLLEQMIPLKKSMCMDRI</sequence>
<dbReference type="EMBL" id="CP126116">
    <property type="protein sequence ID" value="WHZ59696.1"/>
    <property type="molecule type" value="Genomic_DNA"/>
</dbReference>
<gene>
    <name evidence="1" type="ORF">QLQ22_10325</name>
</gene>
<dbReference type="Proteomes" id="UP001226091">
    <property type="component" value="Chromosome"/>
</dbReference>
<keyword evidence="1" id="KW-0808">Transferase</keyword>
<keyword evidence="1" id="KW-0012">Acyltransferase</keyword>
<proteinExistence type="predicted"/>
<keyword evidence="2" id="KW-1185">Reference proteome</keyword>
<evidence type="ECO:0000313" key="2">
    <source>
        <dbReference type="Proteomes" id="UP001226091"/>
    </source>
</evidence>
<dbReference type="EC" id="2.3.1.-" evidence="1"/>